<evidence type="ECO:0000313" key="1">
    <source>
        <dbReference type="EMBL" id="TYJ49217.1"/>
    </source>
</evidence>
<accession>A0A5D3ABT5</accession>
<proteinExistence type="predicted"/>
<protein>
    <submittedName>
        <fullName evidence="1">Uncharacterized protein</fullName>
    </submittedName>
</protein>
<reference evidence="1 2" key="1">
    <citation type="submission" date="2019-07" db="EMBL/GenBank/DDBJ databases">
        <title>WGS assembly of Gossypium mustelinum.</title>
        <authorList>
            <person name="Chen Z.J."/>
            <person name="Sreedasyam A."/>
            <person name="Ando A."/>
            <person name="Song Q."/>
            <person name="De L."/>
            <person name="Hulse-Kemp A."/>
            <person name="Ding M."/>
            <person name="Ye W."/>
            <person name="Kirkbride R."/>
            <person name="Jenkins J."/>
            <person name="Plott C."/>
            <person name="Lovell J."/>
            <person name="Lin Y.-M."/>
            <person name="Vaughn R."/>
            <person name="Liu B."/>
            <person name="Li W."/>
            <person name="Simpson S."/>
            <person name="Scheffler B."/>
            <person name="Saski C."/>
            <person name="Grover C."/>
            <person name="Hu G."/>
            <person name="Conover J."/>
            <person name="Carlson J."/>
            <person name="Shu S."/>
            <person name="Boston L."/>
            <person name="Williams M."/>
            <person name="Peterson D."/>
            <person name="Mcgee K."/>
            <person name="Jones D."/>
            <person name="Wendel J."/>
            <person name="Stelly D."/>
            <person name="Grimwood J."/>
            <person name="Schmutz J."/>
        </authorList>
    </citation>
    <scope>NUCLEOTIDE SEQUENCE [LARGE SCALE GENOMIC DNA]</scope>
    <source>
        <strain evidence="1">1408120.09</strain>
    </source>
</reference>
<organism evidence="1 2">
    <name type="scientific">Gossypium mustelinum</name>
    <name type="common">Cotton</name>
    <name type="synonym">Gossypium caicoense</name>
    <dbReference type="NCBI Taxonomy" id="34275"/>
    <lineage>
        <taxon>Eukaryota</taxon>
        <taxon>Viridiplantae</taxon>
        <taxon>Streptophyta</taxon>
        <taxon>Embryophyta</taxon>
        <taxon>Tracheophyta</taxon>
        <taxon>Spermatophyta</taxon>
        <taxon>Magnoliopsida</taxon>
        <taxon>eudicotyledons</taxon>
        <taxon>Gunneridae</taxon>
        <taxon>Pentapetalae</taxon>
        <taxon>rosids</taxon>
        <taxon>malvids</taxon>
        <taxon>Malvales</taxon>
        <taxon>Malvaceae</taxon>
        <taxon>Malvoideae</taxon>
        <taxon>Gossypium</taxon>
    </lineage>
</organism>
<dbReference type="Proteomes" id="UP000323597">
    <property type="component" value="Chromosome A01"/>
</dbReference>
<sequence length="51" mass="5350">MREKGPFPFFGFDFIEGEETSTTLSRGSGAQKVNGAVDGHFGATGQGEPSL</sequence>
<dbReference type="AlphaFoldDB" id="A0A5D3ABT5"/>
<keyword evidence="2" id="KW-1185">Reference proteome</keyword>
<name>A0A5D3ABT5_GOSMU</name>
<gene>
    <name evidence="1" type="ORF">E1A91_A01G118700v1</name>
</gene>
<evidence type="ECO:0000313" key="2">
    <source>
        <dbReference type="Proteomes" id="UP000323597"/>
    </source>
</evidence>
<dbReference type="EMBL" id="CM017636">
    <property type="protein sequence ID" value="TYJ49217.1"/>
    <property type="molecule type" value="Genomic_DNA"/>
</dbReference>